<evidence type="ECO:0000256" key="1">
    <source>
        <dbReference type="ARBA" id="ARBA00008857"/>
    </source>
</evidence>
<evidence type="ECO:0000256" key="5">
    <source>
        <dbReference type="PROSITE-ProRule" id="PRU01248"/>
    </source>
</evidence>
<dbReference type="PANTHER" id="PTHR30629">
    <property type="entry name" value="PROPHAGE INTEGRASE"/>
    <property type="match status" value="1"/>
</dbReference>
<dbReference type="GO" id="GO:0003677">
    <property type="term" value="F:DNA binding"/>
    <property type="evidence" value="ECO:0007669"/>
    <property type="project" value="UniProtKB-UniRule"/>
</dbReference>
<dbReference type="PROSITE" id="PS51898">
    <property type="entry name" value="TYR_RECOMBINASE"/>
    <property type="match status" value="1"/>
</dbReference>
<evidence type="ECO:0008006" key="10">
    <source>
        <dbReference type="Google" id="ProtNLM"/>
    </source>
</evidence>
<keyword evidence="2" id="KW-0229">DNA integration</keyword>
<dbReference type="InterPro" id="IPR010998">
    <property type="entry name" value="Integrase_recombinase_N"/>
</dbReference>
<evidence type="ECO:0000259" key="7">
    <source>
        <dbReference type="PROSITE" id="PS51900"/>
    </source>
</evidence>
<keyword evidence="9" id="KW-1185">Reference proteome</keyword>
<evidence type="ECO:0000256" key="4">
    <source>
        <dbReference type="ARBA" id="ARBA00023172"/>
    </source>
</evidence>
<dbReference type="InterPro" id="IPR011010">
    <property type="entry name" value="DNA_brk_join_enz"/>
</dbReference>
<evidence type="ECO:0000313" key="8">
    <source>
        <dbReference type="EMBL" id="EPD32589.1"/>
    </source>
</evidence>
<dbReference type="Proteomes" id="UP000014417">
    <property type="component" value="Unassembled WGS sequence"/>
</dbReference>
<sequence length="400" mass="45548">MAAFSRKSTLGTIIKKSGKYQARYMKYGQYHTSGALFFTPQAADRWLLDEESLIDKGLWTAPETRRARKEAKEVTLGDYLNDWITHRTTKRGKPLAESTQVLYRSYVDGPLAPLAGKNLAEITRAQVQSWWDTNTSRPKTRKEAYSLMKTAFKKSVADGLVDENPCQVENASARVRKVSTQQRGLLISDISVEEMIEILAAYDRPHFRLALTFCAWCGLRPSEALALKRGDLRHKRIDGTTCWSIDVTRTIEDGADKQRKLAEPKTPESVRRVLVPPHLNSQIVQHLATYPTELLFPSTNPDKDYATLGQLRGANHPPKYTGWLAIKHDFNRPNLRIYDLRHWARMIWTRAGLDYPSVEMMLGHRLPEVVGTYAHFDPAHVWPYAIKVSQMAGWLLDAGE</sequence>
<dbReference type="PROSITE" id="PS51900">
    <property type="entry name" value="CB"/>
    <property type="match status" value="1"/>
</dbReference>
<dbReference type="STRING" id="883161.HMPREF9306_01288"/>
<gene>
    <name evidence="8" type="ORF">HMPREF9306_01288</name>
</gene>
<name>S2WXU0_9ACTN</name>
<comment type="similarity">
    <text evidence="1">Belongs to the 'phage' integrase family.</text>
</comment>
<dbReference type="GO" id="GO:0006310">
    <property type="term" value="P:DNA recombination"/>
    <property type="evidence" value="ECO:0007669"/>
    <property type="project" value="UniProtKB-KW"/>
</dbReference>
<dbReference type="Gene3D" id="1.10.443.10">
    <property type="entry name" value="Intergrase catalytic core"/>
    <property type="match status" value="1"/>
</dbReference>
<organism evidence="8 9">
    <name type="scientific">Propionimicrobium lymphophilum ACS-093-V-SCH5</name>
    <dbReference type="NCBI Taxonomy" id="883161"/>
    <lineage>
        <taxon>Bacteria</taxon>
        <taxon>Bacillati</taxon>
        <taxon>Actinomycetota</taxon>
        <taxon>Actinomycetes</taxon>
        <taxon>Propionibacteriales</taxon>
        <taxon>Propionibacteriaceae</taxon>
        <taxon>Propionimicrobium</taxon>
    </lineage>
</organism>
<evidence type="ECO:0000256" key="3">
    <source>
        <dbReference type="ARBA" id="ARBA00023125"/>
    </source>
</evidence>
<feature type="domain" description="Core-binding (CB)" evidence="7">
    <location>
        <begin position="74"/>
        <end position="156"/>
    </location>
</feature>
<dbReference type="SUPFAM" id="SSF56349">
    <property type="entry name" value="DNA breaking-rejoining enzymes"/>
    <property type="match status" value="1"/>
</dbReference>
<evidence type="ECO:0000259" key="6">
    <source>
        <dbReference type="PROSITE" id="PS51898"/>
    </source>
</evidence>
<dbReference type="EMBL" id="AGZR01000008">
    <property type="protein sequence ID" value="EPD32589.1"/>
    <property type="molecule type" value="Genomic_DNA"/>
</dbReference>
<dbReference type="InterPro" id="IPR044068">
    <property type="entry name" value="CB"/>
</dbReference>
<comment type="caution">
    <text evidence="8">The sequence shown here is derived from an EMBL/GenBank/DDBJ whole genome shotgun (WGS) entry which is preliminary data.</text>
</comment>
<keyword evidence="4" id="KW-0233">DNA recombination</keyword>
<reference evidence="8 9" key="1">
    <citation type="submission" date="2013-04" db="EMBL/GenBank/DDBJ databases">
        <title>The Genome Sequence of Propionimicrobium lymphophilum ACS-093-V-SCH5.</title>
        <authorList>
            <consortium name="The Broad Institute Genomics Platform"/>
            <person name="Earl A."/>
            <person name="Ward D."/>
            <person name="Feldgarden M."/>
            <person name="Gevers D."/>
            <person name="Saerens B."/>
            <person name="Vaneechoutte M."/>
            <person name="Walker B."/>
            <person name="Young S."/>
            <person name="Zeng Q."/>
            <person name="Gargeya S."/>
            <person name="Fitzgerald M."/>
            <person name="Haas B."/>
            <person name="Abouelleil A."/>
            <person name="Allen A.W."/>
            <person name="Alvarado L."/>
            <person name="Arachchi H.M."/>
            <person name="Berlin A.M."/>
            <person name="Chapman S.B."/>
            <person name="Gainer-Dewar J."/>
            <person name="Goldberg J."/>
            <person name="Griggs A."/>
            <person name="Gujja S."/>
            <person name="Hansen M."/>
            <person name="Howarth C."/>
            <person name="Imamovic A."/>
            <person name="Ireland A."/>
            <person name="Larimer J."/>
            <person name="McCowan C."/>
            <person name="Murphy C."/>
            <person name="Pearson M."/>
            <person name="Poon T.W."/>
            <person name="Priest M."/>
            <person name="Roberts A."/>
            <person name="Saif S."/>
            <person name="Shea T."/>
            <person name="Sisk P."/>
            <person name="Sykes S."/>
            <person name="Wortman J."/>
            <person name="Nusbaum C."/>
            <person name="Birren B."/>
        </authorList>
    </citation>
    <scope>NUCLEOTIDE SEQUENCE [LARGE SCALE GENOMIC DNA]</scope>
    <source>
        <strain evidence="8 9">ACS-093-V-SCH5</strain>
    </source>
</reference>
<dbReference type="OrthoDB" id="1822491at2"/>
<evidence type="ECO:0000256" key="2">
    <source>
        <dbReference type="ARBA" id="ARBA00022908"/>
    </source>
</evidence>
<dbReference type="PANTHER" id="PTHR30629:SF2">
    <property type="entry name" value="PROPHAGE INTEGRASE INTS-RELATED"/>
    <property type="match status" value="1"/>
</dbReference>
<dbReference type="HOGENOM" id="CLU_027562_17_5_11"/>
<dbReference type="GO" id="GO:0015074">
    <property type="term" value="P:DNA integration"/>
    <property type="evidence" value="ECO:0007669"/>
    <property type="project" value="UniProtKB-KW"/>
</dbReference>
<dbReference type="RefSeq" id="WP_016456116.1">
    <property type="nucleotide sequence ID" value="NZ_KE150269.1"/>
</dbReference>
<dbReference type="AlphaFoldDB" id="S2WXU0"/>
<feature type="domain" description="Tyr recombinase" evidence="6">
    <location>
        <begin position="185"/>
        <end position="386"/>
    </location>
</feature>
<dbReference type="InterPro" id="IPR013762">
    <property type="entry name" value="Integrase-like_cat_sf"/>
</dbReference>
<accession>S2WXU0</accession>
<dbReference type="InterPro" id="IPR002104">
    <property type="entry name" value="Integrase_catalytic"/>
</dbReference>
<protein>
    <recommendedName>
        <fullName evidence="10">Tyr recombinase domain-containing protein</fullName>
    </recommendedName>
</protein>
<dbReference type="Gene3D" id="1.10.150.130">
    <property type="match status" value="1"/>
</dbReference>
<proteinExistence type="inferred from homology"/>
<dbReference type="InterPro" id="IPR050808">
    <property type="entry name" value="Phage_Integrase"/>
</dbReference>
<evidence type="ECO:0000313" key="9">
    <source>
        <dbReference type="Proteomes" id="UP000014417"/>
    </source>
</evidence>
<keyword evidence="3 5" id="KW-0238">DNA-binding</keyword>